<dbReference type="InterPro" id="IPR036390">
    <property type="entry name" value="WH_DNA-bd_sf"/>
</dbReference>
<organism evidence="1 2">
    <name type="scientific">Prauserella muralis</name>
    <dbReference type="NCBI Taxonomy" id="588067"/>
    <lineage>
        <taxon>Bacteria</taxon>
        <taxon>Bacillati</taxon>
        <taxon>Actinomycetota</taxon>
        <taxon>Actinomycetes</taxon>
        <taxon>Pseudonocardiales</taxon>
        <taxon>Pseudonocardiaceae</taxon>
        <taxon>Prauserella</taxon>
    </lineage>
</organism>
<keyword evidence="2" id="KW-1185">Reference proteome</keyword>
<protein>
    <submittedName>
        <fullName evidence="1">Uncharacterized protein</fullName>
    </submittedName>
</protein>
<accession>A0A2V4ANI5</accession>
<proteinExistence type="predicted"/>
<evidence type="ECO:0000313" key="1">
    <source>
        <dbReference type="EMBL" id="PXY22260.1"/>
    </source>
</evidence>
<evidence type="ECO:0000313" key="2">
    <source>
        <dbReference type="Proteomes" id="UP000249915"/>
    </source>
</evidence>
<dbReference type="EMBL" id="MASW01000005">
    <property type="protein sequence ID" value="PXY22260.1"/>
    <property type="molecule type" value="Genomic_DNA"/>
</dbReference>
<dbReference type="AlphaFoldDB" id="A0A2V4ANI5"/>
<gene>
    <name evidence="1" type="ORF">BAY60_20480</name>
</gene>
<dbReference type="SUPFAM" id="SSF46785">
    <property type="entry name" value="Winged helix' DNA-binding domain"/>
    <property type="match status" value="1"/>
</dbReference>
<name>A0A2V4ANI5_9PSEU</name>
<comment type="caution">
    <text evidence="1">The sequence shown here is derived from an EMBL/GenBank/DDBJ whole genome shotgun (WGS) entry which is preliminary data.</text>
</comment>
<dbReference type="Proteomes" id="UP000249915">
    <property type="component" value="Unassembled WGS sequence"/>
</dbReference>
<sequence>MILPAAVARGVARGTVTLAFRRWARQNVRQGDTLTTPAGVIAIGAVTTVDPAAITDTDAARAGASSAGAVLAALRGDASDPVFRIELSWAGPDPRVALSADDTLTPADVAAIADRLGRLDRRSAHGPWTHDVLRLIAAQPGRRAAELAASLGRDRDRLKLDIRKLKQLGLTHSLDVGYRISPRGAAYLAALDA</sequence>
<dbReference type="OrthoDB" id="121143at2"/>
<reference evidence="1 2" key="1">
    <citation type="submission" date="2016-07" db="EMBL/GenBank/DDBJ databases">
        <title>Draft genome sequence of Prauserella muralis DSM 45305, isolated from a mould-covered wall in an indoor environment.</title>
        <authorList>
            <person name="Ruckert C."/>
            <person name="Albersmeier A."/>
            <person name="Jiang C.-L."/>
            <person name="Jiang Y."/>
            <person name="Kalinowski J."/>
            <person name="Schneider O."/>
            <person name="Winkler A."/>
            <person name="Zotchev S.B."/>
        </authorList>
    </citation>
    <scope>NUCLEOTIDE SEQUENCE [LARGE SCALE GENOMIC DNA]</scope>
    <source>
        <strain evidence="1 2">DSM 45305</strain>
    </source>
</reference>
<dbReference type="RefSeq" id="WP_112282864.1">
    <property type="nucleotide sequence ID" value="NZ_MASW01000005.1"/>
</dbReference>